<accession>G4FHY7</accession>
<proteinExistence type="predicted"/>
<organism evidence="4 5">
    <name type="scientific">Thermotoga maritima (strain ATCC 43589 / DSM 3109 / JCM 10099 / NBRC 100826 / MSB8)</name>
    <dbReference type="NCBI Taxonomy" id="243274"/>
    <lineage>
        <taxon>Bacteria</taxon>
        <taxon>Thermotogati</taxon>
        <taxon>Thermotogota</taxon>
        <taxon>Thermotogae</taxon>
        <taxon>Thermotogales</taxon>
        <taxon>Thermotogaceae</taxon>
        <taxon>Thermotoga</taxon>
    </lineage>
</organism>
<dbReference type="InParanoid" id="Q9WYQ9"/>
<dbReference type="GO" id="GO:0016491">
    <property type="term" value="F:oxidoreductase activity"/>
    <property type="evidence" value="ECO:0007669"/>
    <property type="project" value="UniProtKB-KW"/>
</dbReference>
<dbReference type="RefSeq" id="WP_004083314.1">
    <property type="nucleotide sequence ID" value="NC_000853.1"/>
</dbReference>
<keyword evidence="2" id="KW-0560">Oxidoreductase</keyword>
<dbReference type="SMR" id="Q9WYQ9"/>
<dbReference type="PaxDb" id="243274-THEMA_02585"/>
<dbReference type="PATRIC" id="fig|243274.17.peg.426"/>
<feature type="domain" description="NADH:flavin oxidoreductase/NADH oxidase N-terminal" evidence="3">
    <location>
        <begin position="38"/>
        <end position="384"/>
    </location>
</feature>
<protein>
    <submittedName>
        <fullName evidence="4">Oxidoreductase, putative</fullName>
    </submittedName>
</protein>
<keyword evidence="1" id="KW-0285">Flavoprotein</keyword>
<reference evidence="4 5" key="1">
    <citation type="journal article" date="1999" name="Nature">
        <title>Evidence for lateral gene transfer between Archaea and Bacteria from genome sequence of Thermotoga maritima.</title>
        <authorList>
            <person name="Nelson K.E."/>
            <person name="Clayton R.A."/>
            <person name="Gill S.R."/>
            <person name="Gwinn M.L."/>
            <person name="Dodson R.J."/>
            <person name="Haft D.H."/>
            <person name="Hickey E.K."/>
            <person name="Peterson J.D."/>
            <person name="Nelson W.C."/>
            <person name="Ketchum K.A."/>
            <person name="McDonald L."/>
            <person name="Utterback T.R."/>
            <person name="Malek J.A."/>
            <person name="Linher K.D."/>
            <person name="Garrett M.M."/>
            <person name="Stewart A.M."/>
            <person name="Cotton M.D."/>
            <person name="Pratt M.S."/>
            <person name="Phillips C.A."/>
            <person name="Richardson D."/>
            <person name="Heidelberg J."/>
            <person name="Sutton G.G."/>
            <person name="Fleischmann R.D."/>
            <person name="White O."/>
            <person name="Salzberg S.L."/>
            <person name="Smith H.O."/>
            <person name="Venter J.C."/>
            <person name="Fraser C.M."/>
        </authorList>
    </citation>
    <scope>NUCLEOTIDE SEQUENCE [LARGE SCALE GENOMIC DNA]</scope>
    <source>
        <strain evidence="5">ATCC 43589 / DSM 3109 / JCM 10099 / NBRC 100826 / MSB8</strain>
    </source>
</reference>
<name>Q9WYQ9_THEMA</name>
<dbReference type="PIR" id="D72379">
    <property type="entry name" value="D72379"/>
</dbReference>
<dbReference type="InterPro" id="IPR001155">
    <property type="entry name" value="OxRdtase_FMN_N"/>
</dbReference>
<dbReference type="InterPro" id="IPR051799">
    <property type="entry name" value="NADH_flavin_oxidoreductase"/>
</dbReference>
<dbReference type="EnsemblBacteria" id="AAD35513">
    <property type="protein sequence ID" value="AAD35513"/>
    <property type="gene ID" value="TM_0428"/>
</dbReference>
<dbReference type="SUPFAM" id="SSF51395">
    <property type="entry name" value="FMN-linked oxidoreductases"/>
    <property type="match status" value="1"/>
</dbReference>
<dbReference type="KEGG" id="tma:TM0428"/>
<dbReference type="KEGG" id="tmi:THEMA_02585"/>
<sequence length="435" mass="49378">MKKRFKYRTLEEMRWEAITLGIDLPLSGDFDVFRDLVDLGSKTIPNRFVDQPMEGNDAQLDGTPGPLTLRRYRKLAEGGAGVIWVEAIAVSREARGNDRQLMLTEETVNSFRSFVAEIKSVSLKTKNFEPYIVAQLTHPGRFGKNRKILFHDKFLDEKYGITEDFPLMSDEELDSLKEQYLRAAKFAKTAGFDAVDIKACHRYLLSELLAAHTREGKYGGSYENRTKLLKDIVRLVRKEVEIDITVRLNLSDFIPYPYGWGSTEEGTLDFTEPGRLLKELEELGVKIINVTASTPYLKPHINRPYDEMGKYNPPEHPIVGAMRLLNLAKLAKETLSKTLVVASGFTWFRQFAPYVAAGMLKNGWCDFVGFGRMTFAYPDYPKDILTKGELDPKKVCITCNKCAELKAAGESCGCVVRDGEVYLPIYRKMEESKKS</sequence>
<evidence type="ECO:0000256" key="2">
    <source>
        <dbReference type="ARBA" id="ARBA00023002"/>
    </source>
</evidence>
<keyword evidence="5" id="KW-1185">Reference proteome</keyword>
<evidence type="ECO:0000313" key="4">
    <source>
        <dbReference type="EMBL" id="AAD35513.1"/>
    </source>
</evidence>
<dbReference type="EMBL" id="AE000512">
    <property type="protein sequence ID" value="AAD35513.1"/>
    <property type="molecule type" value="Genomic_DNA"/>
</dbReference>
<dbReference type="KEGG" id="tmw:THMA_0434"/>
<dbReference type="KEGG" id="tmm:Tmari_0425"/>
<dbReference type="Pfam" id="PF00724">
    <property type="entry name" value="Oxidored_FMN"/>
    <property type="match status" value="1"/>
</dbReference>
<dbReference type="FunCoup" id="Q9WYQ9">
    <property type="interactions" value="140"/>
</dbReference>
<dbReference type="CDD" id="cd02803">
    <property type="entry name" value="OYE_like_FMN_family"/>
    <property type="match status" value="1"/>
</dbReference>
<dbReference type="GO" id="GO:0010181">
    <property type="term" value="F:FMN binding"/>
    <property type="evidence" value="ECO:0007669"/>
    <property type="project" value="InterPro"/>
</dbReference>
<evidence type="ECO:0000313" key="5">
    <source>
        <dbReference type="Proteomes" id="UP000008183"/>
    </source>
</evidence>
<dbReference type="PANTHER" id="PTHR43656:SF2">
    <property type="entry name" value="BINDING OXIDOREDUCTASE, PUTATIVE (AFU_ORTHOLOGUE AFUA_2G08260)-RELATED"/>
    <property type="match status" value="1"/>
</dbReference>
<dbReference type="Gene3D" id="3.20.20.70">
    <property type="entry name" value="Aldolase class I"/>
    <property type="match status" value="1"/>
</dbReference>
<dbReference type="OrthoDB" id="9772736at2"/>
<gene>
    <name evidence="4" type="ordered locus">TM_0428</name>
</gene>
<evidence type="ECO:0000259" key="3">
    <source>
        <dbReference type="Pfam" id="PF00724"/>
    </source>
</evidence>
<dbReference type="Proteomes" id="UP000008183">
    <property type="component" value="Chromosome"/>
</dbReference>
<dbReference type="AlphaFoldDB" id="Q9WYQ9"/>
<evidence type="ECO:0000256" key="1">
    <source>
        <dbReference type="ARBA" id="ARBA00022630"/>
    </source>
</evidence>
<dbReference type="InterPro" id="IPR013785">
    <property type="entry name" value="Aldolase_TIM"/>
</dbReference>
<accession>Q9WYQ9</accession>
<dbReference type="PANTHER" id="PTHR43656">
    <property type="entry name" value="BINDING OXIDOREDUCTASE, PUTATIVE (AFU_ORTHOLOGUE AFUA_2G08260)-RELATED"/>
    <property type="match status" value="1"/>
</dbReference>